<evidence type="ECO:0000313" key="8">
    <source>
        <dbReference type="EMBL" id="OGC48003.1"/>
    </source>
</evidence>
<keyword evidence="2" id="KW-1003">Cell membrane</keyword>
<evidence type="ECO:0000256" key="1">
    <source>
        <dbReference type="ARBA" id="ARBA00004651"/>
    </source>
</evidence>
<dbReference type="Proteomes" id="UP000176444">
    <property type="component" value="Unassembled WGS sequence"/>
</dbReference>
<comment type="subcellular location">
    <subcellularLocation>
        <location evidence="1">Cell membrane</location>
        <topology evidence="1">Multi-pass membrane protein</topology>
    </subcellularLocation>
</comment>
<evidence type="ECO:0000256" key="4">
    <source>
        <dbReference type="ARBA" id="ARBA00022989"/>
    </source>
</evidence>
<keyword evidence="4 6" id="KW-1133">Transmembrane helix</keyword>
<evidence type="ECO:0000313" key="9">
    <source>
        <dbReference type="Proteomes" id="UP000176444"/>
    </source>
</evidence>
<feature type="domain" description="Polysaccharide chain length determinant N-terminal" evidence="7">
    <location>
        <begin position="1"/>
        <end position="73"/>
    </location>
</feature>
<dbReference type="PANTHER" id="PTHR32309:SF31">
    <property type="entry name" value="CAPSULAR EXOPOLYSACCHARIDE FAMILY"/>
    <property type="match status" value="1"/>
</dbReference>
<gene>
    <name evidence="8" type="ORF">A2713_00610</name>
</gene>
<evidence type="ECO:0000259" key="7">
    <source>
        <dbReference type="Pfam" id="PF02706"/>
    </source>
</evidence>
<dbReference type="GO" id="GO:0005886">
    <property type="term" value="C:plasma membrane"/>
    <property type="evidence" value="ECO:0007669"/>
    <property type="project" value="UniProtKB-SubCell"/>
</dbReference>
<proteinExistence type="predicted"/>
<keyword evidence="5 6" id="KW-0472">Membrane</keyword>
<evidence type="ECO:0000256" key="6">
    <source>
        <dbReference type="SAM" id="Phobius"/>
    </source>
</evidence>
<sequence length="220" mass="24895">MDFKQIIKIIYQKKWLIFWTTLLGAILVFDLVVFQKPQHKATSKILVVQKQVAGQDIYTISKSAQYIGQILKEAVYSDSFLDKIFESPYGIKNTDFPSQLKERRKEWARSVKVEILRDLGVIEIDVFYPQKDKAEKISQAITAVLKESHEFYHGAGENVSIKILDGSLVSQRPAKPNLFLSLISGAIIGLLIGLAWSFKNFQLVKKSDEISSLGENAPFA</sequence>
<organism evidence="8 9">
    <name type="scientific">candidate division WWE3 bacterium RIFCSPHIGHO2_01_FULL_35_17</name>
    <dbReference type="NCBI Taxonomy" id="1802614"/>
    <lineage>
        <taxon>Bacteria</taxon>
        <taxon>Katanobacteria</taxon>
    </lineage>
</organism>
<dbReference type="Pfam" id="PF02706">
    <property type="entry name" value="Wzz"/>
    <property type="match status" value="1"/>
</dbReference>
<comment type="caution">
    <text evidence="8">The sequence shown here is derived from an EMBL/GenBank/DDBJ whole genome shotgun (WGS) entry which is preliminary data.</text>
</comment>
<evidence type="ECO:0000256" key="5">
    <source>
        <dbReference type="ARBA" id="ARBA00023136"/>
    </source>
</evidence>
<evidence type="ECO:0000256" key="2">
    <source>
        <dbReference type="ARBA" id="ARBA00022475"/>
    </source>
</evidence>
<name>A0A1F4UUX8_UNCKA</name>
<dbReference type="InterPro" id="IPR050445">
    <property type="entry name" value="Bact_polysacc_biosynth/exp"/>
</dbReference>
<dbReference type="PANTHER" id="PTHR32309">
    <property type="entry name" value="TYROSINE-PROTEIN KINASE"/>
    <property type="match status" value="1"/>
</dbReference>
<protein>
    <recommendedName>
        <fullName evidence="7">Polysaccharide chain length determinant N-terminal domain-containing protein</fullName>
    </recommendedName>
</protein>
<evidence type="ECO:0000256" key="3">
    <source>
        <dbReference type="ARBA" id="ARBA00022692"/>
    </source>
</evidence>
<feature type="transmembrane region" description="Helical" evidence="6">
    <location>
        <begin position="178"/>
        <end position="198"/>
    </location>
</feature>
<keyword evidence="3 6" id="KW-0812">Transmembrane</keyword>
<dbReference type="EMBL" id="MEUX01000003">
    <property type="protein sequence ID" value="OGC48003.1"/>
    <property type="molecule type" value="Genomic_DNA"/>
</dbReference>
<feature type="transmembrane region" description="Helical" evidence="6">
    <location>
        <begin position="15"/>
        <end position="34"/>
    </location>
</feature>
<accession>A0A1F4UUX8</accession>
<reference evidence="8 9" key="1">
    <citation type="journal article" date="2016" name="Nat. Commun.">
        <title>Thousands of microbial genomes shed light on interconnected biogeochemical processes in an aquifer system.</title>
        <authorList>
            <person name="Anantharaman K."/>
            <person name="Brown C.T."/>
            <person name="Hug L.A."/>
            <person name="Sharon I."/>
            <person name="Castelle C.J."/>
            <person name="Probst A.J."/>
            <person name="Thomas B.C."/>
            <person name="Singh A."/>
            <person name="Wilkins M.J."/>
            <person name="Karaoz U."/>
            <person name="Brodie E.L."/>
            <person name="Williams K.H."/>
            <person name="Hubbard S.S."/>
            <person name="Banfield J.F."/>
        </authorList>
    </citation>
    <scope>NUCLEOTIDE SEQUENCE [LARGE SCALE GENOMIC DNA]</scope>
</reference>
<dbReference type="InterPro" id="IPR003856">
    <property type="entry name" value="LPS_length_determ_N"/>
</dbReference>
<dbReference type="AlphaFoldDB" id="A0A1F4UUX8"/>